<dbReference type="Proteomes" id="UP000494111">
    <property type="component" value="Unassembled WGS sequence"/>
</dbReference>
<protein>
    <recommendedName>
        <fullName evidence="4">Lipoprotein</fullName>
    </recommendedName>
</protein>
<dbReference type="RefSeq" id="WP_175192524.1">
    <property type="nucleotide sequence ID" value="NZ_CADIJO010000005.1"/>
</dbReference>
<evidence type="ECO:0000256" key="1">
    <source>
        <dbReference type="SAM" id="SignalP"/>
    </source>
</evidence>
<proteinExistence type="predicted"/>
<evidence type="ECO:0008006" key="4">
    <source>
        <dbReference type="Google" id="ProtNLM"/>
    </source>
</evidence>
<dbReference type="AlphaFoldDB" id="A0A6S7ADW4"/>
<feature type="chain" id="PRO_5028929720" description="Lipoprotein" evidence="1">
    <location>
        <begin position="35"/>
        <end position="189"/>
    </location>
</feature>
<organism evidence="2 3">
    <name type="scientific">Achromobacter deleyi</name>
    <dbReference type="NCBI Taxonomy" id="1353891"/>
    <lineage>
        <taxon>Bacteria</taxon>
        <taxon>Pseudomonadati</taxon>
        <taxon>Pseudomonadota</taxon>
        <taxon>Betaproteobacteria</taxon>
        <taxon>Burkholderiales</taxon>
        <taxon>Alcaligenaceae</taxon>
        <taxon>Achromobacter</taxon>
    </lineage>
</organism>
<dbReference type="EMBL" id="CADIJO010000005">
    <property type="protein sequence ID" value="CAB3685554.1"/>
    <property type="molecule type" value="Genomic_DNA"/>
</dbReference>
<evidence type="ECO:0000313" key="3">
    <source>
        <dbReference type="Proteomes" id="UP000494111"/>
    </source>
</evidence>
<name>A0A6S7ADW4_9BURK</name>
<sequence length="189" mass="20488">MTPAFFPFPPLARAIRHTAAAALALALLAGCAGAPPVPARLAPFDLPRQLHVVQSRPGQPVQDTLLVVQREAGATRWSLFDPMGVPQARQMLEDGRWRNDGFLRPNAQARDLFAALVFAWTPEADLDAAYGAGSWRASQAADGAAQRELLQRGQARWTVRWPQGAAAGELDIRDADGSTWHVAPLKEQP</sequence>
<reference evidence="2 3" key="1">
    <citation type="submission" date="2020-04" db="EMBL/GenBank/DDBJ databases">
        <authorList>
            <person name="De Canck E."/>
        </authorList>
    </citation>
    <scope>NUCLEOTIDE SEQUENCE [LARGE SCALE GENOMIC DNA]</scope>
    <source>
        <strain evidence="2 3">LMG 3458</strain>
    </source>
</reference>
<evidence type="ECO:0000313" key="2">
    <source>
        <dbReference type="EMBL" id="CAB3685554.1"/>
    </source>
</evidence>
<gene>
    <name evidence="2" type="ORF">LMG3458_01847</name>
</gene>
<accession>A0A6S7ADW4</accession>
<keyword evidence="1" id="KW-0732">Signal</keyword>
<feature type="signal peptide" evidence="1">
    <location>
        <begin position="1"/>
        <end position="34"/>
    </location>
</feature>